<dbReference type="Gene3D" id="2.10.110.10">
    <property type="entry name" value="Cysteine Rich Protein"/>
    <property type="match status" value="3"/>
</dbReference>
<evidence type="ECO:0000256" key="5">
    <source>
        <dbReference type="PROSITE-ProRule" id="PRU00125"/>
    </source>
</evidence>
<feature type="domain" description="LIM zinc-binding" evidence="7">
    <location>
        <begin position="338"/>
        <end position="398"/>
    </location>
</feature>
<evidence type="ECO:0000256" key="1">
    <source>
        <dbReference type="ARBA" id="ARBA00022723"/>
    </source>
</evidence>
<feature type="domain" description="PET" evidence="8">
    <location>
        <begin position="143"/>
        <end position="252"/>
    </location>
</feature>
<keyword evidence="9" id="KW-1185">Reference proteome</keyword>
<dbReference type="CDD" id="cd09342">
    <property type="entry name" value="LIM3_Testin_like"/>
    <property type="match status" value="1"/>
</dbReference>
<dbReference type="InterPro" id="IPR047120">
    <property type="entry name" value="Pk/Esn/Tes"/>
</dbReference>
<dbReference type="PROSITE" id="PS51303">
    <property type="entry name" value="PET"/>
    <property type="match status" value="1"/>
</dbReference>
<dbReference type="PROSITE" id="PS50023">
    <property type="entry name" value="LIM_DOMAIN_2"/>
    <property type="match status" value="2"/>
</dbReference>
<evidence type="ECO:0000259" key="7">
    <source>
        <dbReference type="PROSITE" id="PS50023"/>
    </source>
</evidence>
<dbReference type="PANTHER" id="PTHR24211">
    <property type="entry name" value="LIM DOMAIN-CONTAINING PROTEIN"/>
    <property type="match status" value="1"/>
</dbReference>
<keyword evidence="3 5" id="KW-0862">Zinc</keyword>
<dbReference type="CDD" id="cd09341">
    <property type="entry name" value="LIM2_Testin_like"/>
    <property type="match status" value="1"/>
</dbReference>
<feature type="region of interest" description="Disordered" evidence="6">
    <location>
        <begin position="110"/>
        <end position="135"/>
    </location>
</feature>
<evidence type="ECO:0000256" key="4">
    <source>
        <dbReference type="ARBA" id="ARBA00023038"/>
    </source>
</evidence>
<dbReference type="AlphaFoldDB" id="A0A7I4YPG4"/>
<evidence type="ECO:0000313" key="9">
    <source>
        <dbReference type="Proteomes" id="UP000025227"/>
    </source>
</evidence>
<dbReference type="OMA" id="PHMGPHS"/>
<dbReference type="FunFam" id="2.10.110.10:FF:000005">
    <property type="entry name" value="Testin isoform 1"/>
    <property type="match status" value="1"/>
</dbReference>
<dbReference type="SMART" id="SM00132">
    <property type="entry name" value="LIM"/>
    <property type="match status" value="3"/>
</dbReference>
<reference evidence="10" key="1">
    <citation type="submission" date="2020-12" db="UniProtKB">
        <authorList>
            <consortium name="WormBaseParasite"/>
        </authorList>
    </citation>
    <scope>IDENTIFICATION</scope>
    <source>
        <strain evidence="10">MHco3</strain>
    </source>
</reference>
<evidence type="ECO:0000259" key="8">
    <source>
        <dbReference type="PROSITE" id="PS51303"/>
    </source>
</evidence>
<evidence type="ECO:0000256" key="6">
    <source>
        <dbReference type="SAM" id="MobiDB-lite"/>
    </source>
</evidence>
<feature type="domain" description="LIM zinc-binding" evidence="7">
    <location>
        <begin position="273"/>
        <end position="337"/>
    </location>
</feature>
<dbReference type="WBParaSite" id="HCON_00123680-00001">
    <property type="protein sequence ID" value="HCON_00123680-00001"/>
    <property type="gene ID" value="HCON_00123680"/>
</dbReference>
<dbReference type="PROSITE" id="PS00478">
    <property type="entry name" value="LIM_DOMAIN_1"/>
    <property type="match status" value="1"/>
</dbReference>
<keyword evidence="1 5" id="KW-0479">Metal-binding</keyword>
<evidence type="ECO:0000313" key="10">
    <source>
        <dbReference type="WBParaSite" id="HCON_00123680-00001"/>
    </source>
</evidence>
<protein>
    <submittedName>
        <fullName evidence="10">LIM domain protein</fullName>
    </submittedName>
</protein>
<dbReference type="SUPFAM" id="SSF57716">
    <property type="entry name" value="Glucocorticoid receptor-like (DNA-binding domain)"/>
    <property type="match status" value="2"/>
</dbReference>
<dbReference type="Pfam" id="PF00412">
    <property type="entry name" value="LIM"/>
    <property type="match status" value="3"/>
</dbReference>
<sequence length="476" mass="54982">MSADIRSPDVVTVPCFPTNPEIHKLGQGKQHVLAHEIGQGSLCRKCDCTGLDLHFWRKLCKNCGCRMDEHDVQLPNQYDHGQIVIGRLFHVKDRFEAKLSEIQGLRTIKEHPSLSSSSSSLDNASHGVNRGHTGVEDRTLPTAAYNFKVETGKENTKTTTEYSWVPVPDKSLVERYMKALPEEERPVIGSVGEQNRKSRLQFQLPLYDCNVDDARFANEQDKEVFRRFLENVRKHVIGVGQVQEITLKKSTGVDTNDLEELAKEIAGINVGPVKCKSCTDTIPIGDVGIKTDHGPKNDRWHPNCFRCAQCDQLLVDMLYFHYQGKYYCGRHFADLQYPRCAGCDELIFAREYTFAEEKSWHFDHFACLKCDFRLGGHRYMMKNDHPHCIDCYMKHFARNCDTCGQKIGPDEKRLNYQDFHWHAKPECFHCRQCKMDLIGKKFIFKDHHLFCSSQCKAEFMNKSQHTVPHRQEQLWH</sequence>
<dbReference type="PANTHER" id="PTHR24211:SF22">
    <property type="entry name" value="TESTIN"/>
    <property type="match status" value="1"/>
</dbReference>
<name>A0A7I4YPG4_HAECO</name>
<keyword evidence="2" id="KW-0677">Repeat</keyword>
<dbReference type="InterPro" id="IPR001781">
    <property type="entry name" value="Znf_LIM"/>
</dbReference>
<dbReference type="InterPro" id="IPR010442">
    <property type="entry name" value="PET_domain"/>
</dbReference>
<accession>A0A7I4YPG4</accession>
<evidence type="ECO:0000256" key="2">
    <source>
        <dbReference type="ARBA" id="ARBA00022737"/>
    </source>
</evidence>
<organism evidence="9 10">
    <name type="scientific">Haemonchus contortus</name>
    <name type="common">Barber pole worm</name>
    <dbReference type="NCBI Taxonomy" id="6289"/>
    <lineage>
        <taxon>Eukaryota</taxon>
        <taxon>Metazoa</taxon>
        <taxon>Ecdysozoa</taxon>
        <taxon>Nematoda</taxon>
        <taxon>Chromadorea</taxon>
        <taxon>Rhabditida</taxon>
        <taxon>Rhabditina</taxon>
        <taxon>Rhabditomorpha</taxon>
        <taxon>Strongyloidea</taxon>
        <taxon>Trichostrongylidae</taxon>
        <taxon>Haemonchus</taxon>
    </lineage>
</organism>
<dbReference type="GO" id="GO:0008270">
    <property type="term" value="F:zinc ion binding"/>
    <property type="evidence" value="ECO:0007669"/>
    <property type="project" value="InterPro"/>
</dbReference>
<proteinExistence type="predicted"/>
<dbReference type="Proteomes" id="UP000025227">
    <property type="component" value="Unplaced"/>
</dbReference>
<dbReference type="OrthoDB" id="10069167at2759"/>
<evidence type="ECO:0000256" key="3">
    <source>
        <dbReference type="ARBA" id="ARBA00022833"/>
    </source>
</evidence>
<keyword evidence="4 5" id="KW-0440">LIM domain</keyword>
<dbReference type="Pfam" id="PF06297">
    <property type="entry name" value="PET"/>
    <property type="match status" value="1"/>
</dbReference>